<comment type="caution">
    <text evidence="1">The sequence shown here is derived from an EMBL/GenBank/DDBJ whole genome shotgun (WGS) entry which is preliminary data.</text>
</comment>
<evidence type="ECO:0000313" key="2">
    <source>
        <dbReference type="Proteomes" id="UP000828941"/>
    </source>
</evidence>
<sequence>MPNAGQKKMIPRANARNEAFSKRCSSIFWKATELSALCAVEMAIVIFSPGGRAYSFGSPCVEKIIDRFTHPGIPDAPANNEDASGMAELYKEYNDVLVQWDAEKKRGKKLKRRNFPIDDKDRDDLVNLKANLEILRNDIQKQIAALLSQNPVPTSCYASAGDASTSANPILPDSGC</sequence>
<accession>A0ACB9MUY5</accession>
<organism evidence="1 2">
    <name type="scientific">Bauhinia variegata</name>
    <name type="common">Purple orchid tree</name>
    <name type="synonym">Phanera variegata</name>
    <dbReference type="NCBI Taxonomy" id="167791"/>
    <lineage>
        <taxon>Eukaryota</taxon>
        <taxon>Viridiplantae</taxon>
        <taxon>Streptophyta</taxon>
        <taxon>Embryophyta</taxon>
        <taxon>Tracheophyta</taxon>
        <taxon>Spermatophyta</taxon>
        <taxon>Magnoliopsida</taxon>
        <taxon>eudicotyledons</taxon>
        <taxon>Gunneridae</taxon>
        <taxon>Pentapetalae</taxon>
        <taxon>rosids</taxon>
        <taxon>fabids</taxon>
        <taxon>Fabales</taxon>
        <taxon>Fabaceae</taxon>
        <taxon>Cercidoideae</taxon>
        <taxon>Cercideae</taxon>
        <taxon>Bauhiniinae</taxon>
        <taxon>Bauhinia</taxon>
    </lineage>
</organism>
<evidence type="ECO:0000313" key="1">
    <source>
        <dbReference type="EMBL" id="KAI4327294.1"/>
    </source>
</evidence>
<keyword evidence="2" id="KW-1185">Reference proteome</keyword>
<reference evidence="1 2" key="1">
    <citation type="journal article" date="2022" name="DNA Res.">
        <title>Chromosomal-level genome assembly of the orchid tree Bauhinia variegata (Leguminosae; Cercidoideae) supports the allotetraploid origin hypothesis of Bauhinia.</title>
        <authorList>
            <person name="Zhong Y."/>
            <person name="Chen Y."/>
            <person name="Zheng D."/>
            <person name="Pang J."/>
            <person name="Liu Y."/>
            <person name="Luo S."/>
            <person name="Meng S."/>
            <person name="Qian L."/>
            <person name="Wei D."/>
            <person name="Dai S."/>
            <person name="Zhou R."/>
        </authorList>
    </citation>
    <scope>NUCLEOTIDE SEQUENCE [LARGE SCALE GENOMIC DNA]</scope>
    <source>
        <strain evidence="1">BV-YZ2020</strain>
    </source>
</reference>
<dbReference type="Proteomes" id="UP000828941">
    <property type="component" value="Chromosome 8"/>
</dbReference>
<gene>
    <name evidence="1" type="ORF">L6164_019773</name>
</gene>
<dbReference type="EMBL" id="CM039433">
    <property type="protein sequence ID" value="KAI4327294.1"/>
    <property type="molecule type" value="Genomic_DNA"/>
</dbReference>
<proteinExistence type="predicted"/>
<name>A0ACB9MUY5_BAUVA</name>
<protein>
    <submittedName>
        <fullName evidence="1">Uncharacterized protein</fullName>
    </submittedName>
</protein>